<sequence length="140" mass="16465">RFEPKSVIAEKIKACSSKNMFSTDFSKHVTMKRTWYVVKKTLEKCDRDTIEQITGRITQGVKAMIARKEQQRLDYNASYIHEILNKIRQEVDSAANNAKYTFNNDYIIDLSVFLCKMATERFEDMHRAFKKAHDPTVYLE</sequence>
<dbReference type="Ensembl" id="ENSCSRT00000016578.1">
    <property type="protein sequence ID" value="ENSCSRP00000015895.1"/>
    <property type="gene ID" value="ENSCSRG00000012146.1"/>
</dbReference>
<dbReference type="PANTHER" id="PTHR22796">
    <property type="entry name" value="URG4-RELATED"/>
    <property type="match status" value="1"/>
</dbReference>
<dbReference type="PANTHER" id="PTHR22796:SF6">
    <property type="entry name" value="INTERFERON-INDUCED VERY LARGE GTPASE 1-RELATED"/>
    <property type="match status" value="1"/>
</dbReference>
<dbReference type="AlphaFoldDB" id="A0A8C3SMA3"/>
<evidence type="ECO:0000313" key="1">
    <source>
        <dbReference type="Ensembl" id="ENSCSRP00000015895.1"/>
    </source>
</evidence>
<keyword evidence="2" id="KW-1185">Reference proteome</keyword>
<proteinExistence type="predicted"/>
<dbReference type="Proteomes" id="UP000694403">
    <property type="component" value="Unplaced"/>
</dbReference>
<accession>A0A8C3SMA3</accession>
<name>A0A8C3SMA3_CHESE</name>
<evidence type="ECO:0000313" key="2">
    <source>
        <dbReference type="Proteomes" id="UP000694403"/>
    </source>
</evidence>
<reference evidence="1" key="2">
    <citation type="submission" date="2025-09" db="UniProtKB">
        <authorList>
            <consortium name="Ensembl"/>
        </authorList>
    </citation>
    <scope>IDENTIFICATION</scope>
</reference>
<reference evidence="1" key="1">
    <citation type="submission" date="2025-08" db="UniProtKB">
        <authorList>
            <consortium name="Ensembl"/>
        </authorList>
    </citation>
    <scope>IDENTIFICATION</scope>
</reference>
<protein>
    <submittedName>
        <fullName evidence="1">Uncharacterized protein</fullName>
    </submittedName>
</protein>
<organism evidence="1 2">
    <name type="scientific">Chelydra serpentina</name>
    <name type="common">Snapping turtle</name>
    <name type="synonym">Testudo serpentina</name>
    <dbReference type="NCBI Taxonomy" id="8475"/>
    <lineage>
        <taxon>Eukaryota</taxon>
        <taxon>Metazoa</taxon>
        <taxon>Chordata</taxon>
        <taxon>Craniata</taxon>
        <taxon>Vertebrata</taxon>
        <taxon>Euteleostomi</taxon>
        <taxon>Archelosauria</taxon>
        <taxon>Testudinata</taxon>
        <taxon>Testudines</taxon>
        <taxon>Cryptodira</taxon>
        <taxon>Durocryptodira</taxon>
        <taxon>Americhelydia</taxon>
        <taxon>Chelydroidea</taxon>
        <taxon>Chelydridae</taxon>
        <taxon>Chelydra</taxon>
    </lineage>
</organism>